<name>A0AA38SJV6_9ASTR</name>
<evidence type="ECO:0000256" key="2">
    <source>
        <dbReference type="SAM" id="MobiDB-lite"/>
    </source>
</evidence>
<dbReference type="CDD" id="cd09272">
    <property type="entry name" value="RNase_HI_RT_Ty1"/>
    <property type="match status" value="1"/>
</dbReference>
<dbReference type="SUPFAM" id="SSF56672">
    <property type="entry name" value="DNA/RNA polymerases"/>
    <property type="match status" value="1"/>
</dbReference>
<dbReference type="InterPro" id="IPR043502">
    <property type="entry name" value="DNA/RNA_pol_sf"/>
</dbReference>
<feature type="domain" description="Reverse transcriptase Ty1/copia-type" evidence="3">
    <location>
        <begin position="560"/>
        <end position="709"/>
    </location>
</feature>
<feature type="region of interest" description="Disordered" evidence="2">
    <location>
        <begin position="203"/>
        <end position="240"/>
    </location>
</feature>
<evidence type="ECO:0000259" key="5">
    <source>
        <dbReference type="Pfam" id="PF22936"/>
    </source>
</evidence>
<sequence>MTNSDKNETASRIHPAQTVNNIRNLIPLTLDTQKVQYHSWVELFQVAARAHCVLDHIDGTSPDPTIPKEKWQQLDAIVLSWIYGTISEDLLLTILKSGSTAREAWLRIKNLFHDNKSARAADLEQQFIHTKLDNFSSVSSYCQHLKMLSDQLSDVDQQVSDQRLVLQLINGLTPVFDTVGSIISQLSPLPSFDTARSIDIFPTRTISSSNRNRGRTNNKSNRNTRGSQTSRVNQSSPSGWPTSAQWPPYYWGGWALPPCPYPTTPACLPPRGSSQGLLGPAPRAPQAFFASPPDNNPELQSTALPNAFSAMTLQQPEDTWYMDTGASSHMTSNPGNLRTFFKSSNIPSVCVGDGFSIPVAGSGMSQLTSNLTLSNVLYTPQIIKNLVSVRQFTTENNVSLEFDHFGFSVKDLPTGHKILRCNSSGNLYPVHPSSKSPQSSNVSLAAISSQVWHHRLGHPGDHVLSFLRNKHFISCNKEHRSNNLCQSCQIAKSTCLTFSPSVSPTYASFDIIHSDLWTSPVLSTQGFRYYLVLLDDFTHFVWNWNAAMHEEYNALIKKCTWDLVPRPPDANIIRCMWLFKHKHNSDGSLQRYKARLVVKGKSQQVGVDCAETFSPVVKPATIQTVLSIALSHSWPIHQLDVKNAFLHGDLVETVYMHQPPGFVDPSAPKHVCLLRKSLYGLKQAPRAWYHRFSTYLAQIVFSSSKSDQSLQYLTFTRPDISYAIQQICLHMHAPREPHLQAMKRILWYISGTLDYSLHLSASSLSNLVAYSDADWGGCPDTRRSTSGYCVFLGDSLLSWSSKRQPTLSRSSAESEYRGVANAVAETSWLRNLLLEHHFPLRRATIVYCDNVSAVYLSSNPVQHQRTKHVEMDIHFVREKVALGQVRVLHVPSSSNYADIFTKGLPSSLFMDFRSNLTVRPSPVSIAGA</sequence>
<dbReference type="InterPro" id="IPR054722">
    <property type="entry name" value="PolX-like_BBD"/>
</dbReference>
<keyword evidence="7" id="KW-1185">Reference proteome</keyword>
<dbReference type="InterPro" id="IPR025724">
    <property type="entry name" value="GAG-pre-integrase_dom"/>
</dbReference>
<comment type="caution">
    <text evidence="6">The sequence shown here is derived from an EMBL/GenBank/DDBJ whole genome shotgun (WGS) entry which is preliminary data.</text>
</comment>
<feature type="domain" description="GAG-pre-integrase" evidence="4">
    <location>
        <begin position="426"/>
        <end position="493"/>
    </location>
</feature>
<dbReference type="AlphaFoldDB" id="A0AA38SJV6"/>
<protein>
    <submittedName>
        <fullName evidence="6">Uncharacterized protein</fullName>
    </submittedName>
</protein>
<dbReference type="Pfam" id="PF13976">
    <property type="entry name" value="gag_pre-integrs"/>
    <property type="match status" value="1"/>
</dbReference>
<keyword evidence="1" id="KW-0378">Hydrolase</keyword>
<dbReference type="Pfam" id="PF22936">
    <property type="entry name" value="Pol_BBD"/>
    <property type="match status" value="1"/>
</dbReference>
<dbReference type="PANTHER" id="PTHR11439">
    <property type="entry name" value="GAG-POL-RELATED RETROTRANSPOSON"/>
    <property type="match status" value="1"/>
</dbReference>
<evidence type="ECO:0000313" key="6">
    <source>
        <dbReference type="EMBL" id="KAJ9543733.1"/>
    </source>
</evidence>
<dbReference type="GO" id="GO:0004190">
    <property type="term" value="F:aspartic-type endopeptidase activity"/>
    <property type="evidence" value="ECO:0007669"/>
    <property type="project" value="UniProtKB-KW"/>
</dbReference>
<reference evidence="6" key="1">
    <citation type="submission" date="2023-03" db="EMBL/GenBank/DDBJ databases">
        <title>Chromosome-scale reference genome and RAD-based genetic map of yellow starthistle (Centaurea solstitialis) reveal putative structural variation and QTLs associated with invader traits.</title>
        <authorList>
            <person name="Reatini B."/>
            <person name="Cang F.A."/>
            <person name="Jiang Q."/>
            <person name="Mckibben M.T.W."/>
            <person name="Barker M.S."/>
            <person name="Rieseberg L.H."/>
            <person name="Dlugosch K.M."/>
        </authorList>
    </citation>
    <scope>NUCLEOTIDE SEQUENCE</scope>
    <source>
        <strain evidence="6">CAN-66</strain>
        <tissue evidence="6">Leaf</tissue>
    </source>
</reference>
<evidence type="ECO:0000313" key="7">
    <source>
        <dbReference type="Proteomes" id="UP001172457"/>
    </source>
</evidence>
<organism evidence="6 7">
    <name type="scientific">Centaurea solstitialis</name>
    <name type="common">yellow star-thistle</name>
    <dbReference type="NCBI Taxonomy" id="347529"/>
    <lineage>
        <taxon>Eukaryota</taxon>
        <taxon>Viridiplantae</taxon>
        <taxon>Streptophyta</taxon>
        <taxon>Embryophyta</taxon>
        <taxon>Tracheophyta</taxon>
        <taxon>Spermatophyta</taxon>
        <taxon>Magnoliopsida</taxon>
        <taxon>eudicotyledons</taxon>
        <taxon>Gunneridae</taxon>
        <taxon>Pentapetalae</taxon>
        <taxon>asterids</taxon>
        <taxon>campanulids</taxon>
        <taxon>Asterales</taxon>
        <taxon>Asteraceae</taxon>
        <taxon>Carduoideae</taxon>
        <taxon>Cardueae</taxon>
        <taxon>Centaureinae</taxon>
        <taxon>Centaurea</taxon>
    </lineage>
</organism>
<dbReference type="Pfam" id="PF07727">
    <property type="entry name" value="RVT_2"/>
    <property type="match status" value="1"/>
</dbReference>
<keyword evidence="1" id="KW-0064">Aspartyl protease</keyword>
<feature type="compositionally biased region" description="Low complexity" evidence="2">
    <location>
        <begin position="203"/>
        <end position="227"/>
    </location>
</feature>
<evidence type="ECO:0000259" key="3">
    <source>
        <dbReference type="Pfam" id="PF07727"/>
    </source>
</evidence>
<accession>A0AA38SJV6</accession>
<proteinExistence type="predicted"/>
<dbReference type="InterPro" id="IPR013103">
    <property type="entry name" value="RVT_2"/>
</dbReference>
<gene>
    <name evidence="6" type="ORF">OSB04_023440</name>
</gene>
<evidence type="ECO:0000259" key="4">
    <source>
        <dbReference type="Pfam" id="PF13976"/>
    </source>
</evidence>
<dbReference type="Proteomes" id="UP001172457">
    <property type="component" value="Chromosome 6"/>
</dbReference>
<feature type="compositionally biased region" description="Polar residues" evidence="2">
    <location>
        <begin position="228"/>
        <end position="240"/>
    </location>
</feature>
<dbReference type="EMBL" id="JARYMX010000006">
    <property type="protein sequence ID" value="KAJ9543733.1"/>
    <property type="molecule type" value="Genomic_DNA"/>
</dbReference>
<evidence type="ECO:0000256" key="1">
    <source>
        <dbReference type="ARBA" id="ARBA00022750"/>
    </source>
</evidence>
<dbReference type="PANTHER" id="PTHR11439:SF524">
    <property type="entry name" value="RNA-DIRECTED DNA POLYMERASE, PROTEIN KINASE RLK-PELLE-DLSV FAMILY"/>
    <property type="match status" value="1"/>
</dbReference>
<dbReference type="Pfam" id="PF14223">
    <property type="entry name" value="Retrotran_gag_2"/>
    <property type="match status" value="1"/>
</dbReference>
<keyword evidence="1" id="KW-0645">Protease</keyword>
<feature type="domain" description="Retrovirus-related Pol polyprotein from transposon TNT 1-94-like beta-barrel" evidence="5">
    <location>
        <begin position="320"/>
        <end position="395"/>
    </location>
</feature>